<evidence type="ECO:0000256" key="1">
    <source>
        <dbReference type="SAM" id="MobiDB-lite"/>
    </source>
</evidence>
<evidence type="ECO:0000313" key="2">
    <source>
        <dbReference type="EMBL" id="VEL07393.1"/>
    </source>
</evidence>
<dbReference type="EMBL" id="CAAALY010001640">
    <property type="protein sequence ID" value="VEL07393.1"/>
    <property type="molecule type" value="Genomic_DNA"/>
</dbReference>
<organism evidence="2 3">
    <name type="scientific">Protopolystoma xenopodis</name>
    <dbReference type="NCBI Taxonomy" id="117903"/>
    <lineage>
        <taxon>Eukaryota</taxon>
        <taxon>Metazoa</taxon>
        <taxon>Spiralia</taxon>
        <taxon>Lophotrochozoa</taxon>
        <taxon>Platyhelminthes</taxon>
        <taxon>Monogenea</taxon>
        <taxon>Polyopisthocotylea</taxon>
        <taxon>Polystomatidea</taxon>
        <taxon>Polystomatidae</taxon>
        <taxon>Protopolystoma</taxon>
    </lineage>
</organism>
<feature type="compositionally biased region" description="Gly residues" evidence="1">
    <location>
        <begin position="1"/>
        <end position="14"/>
    </location>
</feature>
<name>A0A3S4ZMW8_9PLAT</name>
<reference evidence="2" key="1">
    <citation type="submission" date="2018-11" db="EMBL/GenBank/DDBJ databases">
        <authorList>
            <consortium name="Pathogen Informatics"/>
        </authorList>
    </citation>
    <scope>NUCLEOTIDE SEQUENCE</scope>
</reference>
<gene>
    <name evidence="2" type="ORF">PXEA_LOCUS833</name>
</gene>
<protein>
    <submittedName>
        <fullName evidence="2">Uncharacterized protein</fullName>
    </submittedName>
</protein>
<accession>A0A3S4ZMW8</accession>
<keyword evidence="3" id="KW-1185">Reference proteome</keyword>
<proteinExistence type="predicted"/>
<feature type="region of interest" description="Disordered" evidence="1">
    <location>
        <begin position="1"/>
        <end position="25"/>
    </location>
</feature>
<comment type="caution">
    <text evidence="2">The sequence shown here is derived from an EMBL/GenBank/DDBJ whole genome shotgun (WGS) entry which is preliminary data.</text>
</comment>
<evidence type="ECO:0000313" key="3">
    <source>
        <dbReference type="Proteomes" id="UP000784294"/>
    </source>
</evidence>
<dbReference type="AlphaFoldDB" id="A0A3S4ZMW8"/>
<sequence>MTGDVGGSGSGGDASGSNIPSLSGSFGALRRRKKDVVTRLLQASSSRKRHSLPSGILPSLLPQLIPLPTASWLIKSPLPVRYPLSASFFISGPSAGICELEFVAFIVVAAAAFNSYNTARGLAGNMRDLVYVLVGHELLITYFFSTII</sequence>
<dbReference type="Proteomes" id="UP000784294">
    <property type="component" value="Unassembled WGS sequence"/>
</dbReference>